<dbReference type="InterPro" id="IPR014721">
    <property type="entry name" value="Ribsml_uS5_D2-typ_fold_subgr"/>
</dbReference>
<dbReference type="GO" id="GO:0005524">
    <property type="term" value="F:ATP binding"/>
    <property type="evidence" value="ECO:0007669"/>
    <property type="project" value="UniProtKB-UniRule"/>
</dbReference>
<name>L8JRY5_9BACT</name>
<dbReference type="OrthoDB" id="9769912at2"/>
<dbReference type="RefSeq" id="WP_009581223.1">
    <property type="nucleotide sequence ID" value="NZ_AMZN01000055.1"/>
</dbReference>
<dbReference type="HAMAP" id="MF_00384">
    <property type="entry name" value="Homoser_kinase"/>
    <property type="match status" value="1"/>
</dbReference>
<evidence type="ECO:0000256" key="10">
    <source>
        <dbReference type="ARBA" id="ARBA00022840"/>
    </source>
</evidence>
<feature type="domain" description="GHMP kinase C-terminal" evidence="14">
    <location>
        <begin position="210"/>
        <end position="286"/>
    </location>
</feature>
<evidence type="ECO:0000256" key="7">
    <source>
        <dbReference type="ARBA" id="ARBA00022697"/>
    </source>
</evidence>
<dbReference type="PANTHER" id="PTHR20861">
    <property type="entry name" value="HOMOSERINE/4-DIPHOSPHOCYTIDYL-2-C-METHYL-D-ERYTHRITOL KINASE"/>
    <property type="match status" value="1"/>
</dbReference>
<evidence type="ECO:0000313" key="15">
    <source>
        <dbReference type="EMBL" id="ELR70132.1"/>
    </source>
</evidence>
<reference evidence="15 16" key="1">
    <citation type="submission" date="2012-12" db="EMBL/GenBank/DDBJ databases">
        <title>Genome assembly of Fulvivirga imtechensis AK7.</title>
        <authorList>
            <person name="Nupur N."/>
            <person name="Khatri I."/>
            <person name="Kumar R."/>
            <person name="Subramanian S."/>
            <person name="Pinnaka A."/>
        </authorList>
    </citation>
    <scope>NUCLEOTIDE SEQUENCE [LARGE SCALE GENOMIC DNA]</scope>
    <source>
        <strain evidence="15 16">AK7</strain>
    </source>
</reference>
<dbReference type="PROSITE" id="PS00627">
    <property type="entry name" value="GHMP_KINASES_ATP"/>
    <property type="match status" value="1"/>
</dbReference>
<dbReference type="InterPro" id="IPR000870">
    <property type="entry name" value="Homoserine_kinase"/>
</dbReference>
<organism evidence="15 16">
    <name type="scientific">Fulvivirga imtechensis AK7</name>
    <dbReference type="NCBI Taxonomy" id="1237149"/>
    <lineage>
        <taxon>Bacteria</taxon>
        <taxon>Pseudomonadati</taxon>
        <taxon>Bacteroidota</taxon>
        <taxon>Cytophagia</taxon>
        <taxon>Cytophagales</taxon>
        <taxon>Fulvivirgaceae</taxon>
        <taxon>Fulvivirga</taxon>
    </lineage>
</organism>
<gene>
    <name evidence="12" type="primary">thrB</name>
    <name evidence="15" type="ORF">C900_03817</name>
</gene>
<dbReference type="Proteomes" id="UP000011135">
    <property type="component" value="Unassembled WGS sequence"/>
</dbReference>
<dbReference type="UniPathway" id="UPA00050">
    <property type="reaction ID" value="UER00064"/>
</dbReference>
<proteinExistence type="inferred from homology"/>
<comment type="caution">
    <text evidence="12">Lacks conserved residue(s) required for the propagation of feature annotation.</text>
</comment>
<dbReference type="SUPFAM" id="SSF55060">
    <property type="entry name" value="GHMP Kinase, C-terminal domain"/>
    <property type="match status" value="1"/>
</dbReference>
<evidence type="ECO:0000256" key="1">
    <source>
        <dbReference type="ARBA" id="ARBA00005015"/>
    </source>
</evidence>
<dbReference type="EC" id="2.7.1.39" evidence="3 12"/>
<keyword evidence="9 12" id="KW-0418">Kinase</keyword>
<evidence type="ECO:0000256" key="5">
    <source>
        <dbReference type="ARBA" id="ARBA00022605"/>
    </source>
</evidence>
<comment type="caution">
    <text evidence="15">The sequence shown here is derived from an EMBL/GenBank/DDBJ whole genome shotgun (WGS) entry which is preliminary data.</text>
</comment>
<dbReference type="Pfam" id="PF00288">
    <property type="entry name" value="GHMP_kinases_N"/>
    <property type="match status" value="1"/>
</dbReference>
<evidence type="ECO:0000259" key="14">
    <source>
        <dbReference type="Pfam" id="PF08544"/>
    </source>
</evidence>
<evidence type="ECO:0000259" key="13">
    <source>
        <dbReference type="Pfam" id="PF00288"/>
    </source>
</evidence>
<dbReference type="SUPFAM" id="SSF54211">
    <property type="entry name" value="Ribosomal protein S5 domain 2-like"/>
    <property type="match status" value="1"/>
</dbReference>
<dbReference type="Pfam" id="PF08544">
    <property type="entry name" value="GHMP_kinases_C"/>
    <property type="match status" value="1"/>
</dbReference>
<dbReference type="PANTHER" id="PTHR20861:SF1">
    <property type="entry name" value="HOMOSERINE KINASE"/>
    <property type="match status" value="1"/>
</dbReference>
<dbReference type="InterPro" id="IPR006203">
    <property type="entry name" value="GHMP_knse_ATP-bd_CS"/>
</dbReference>
<evidence type="ECO:0000313" key="16">
    <source>
        <dbReference type="Proteomes" id="UP000011135"/>
    </source>
</evidence>
<comment type="function">
    <text evidence="12">Catalyzes the ATP-dependent phosphorylation of L-homoserine to L-homoserine phosphate.</text>
</comment>
<protein>
    <recommendedName>
        <fullName evidence="4 12">Homoserine kinase</fullName>
        <shortName evidence="12">HK</shortName>
        <shortName evidence="12">HSK</shortName>
        <ecNumber evidence="3 12">2.7.1.39</ecNumber>
    </recommendedName>
</protein>
<dbReference type="STRING" id="1237149.C900_03817"/>
<evidence type="ECO:0000256" key="8">
    <source>
        <dbReference type="ARBA" id="ARBA00022741"/>
    </source>
</evidence>
<keyword evidence="16" id="KW-1185">Reference proteome</keyword>
<dbReference type="InterPro" id="IPR036554">
    <property type="entry name" value="GHMP_kinase_C_sf"/>
</dbReference>
<comment type="subcellular location">
    <subcellularLocation>
        <location evidence="12">Cytoplasm</location>
    </subcellularLocation>
</comment>
<dbReference type="PIRSF" id="PIRSF000676">
    <property type="entry name" value="Homoser_kin"/>
    <property type="match status" value="1"/>
</dbReference>
<feature type="domain" description="GHMP kinase N-terminal" evidence="13">
    <location>
        <begin position="63"/>
        <end position="149"/>
    </location>
</feature>
<keyword evidence="6 12" id="KW-0808">Transferase</keyword>
<comment type="similarity">
    <text evidence="2 12">Belongs to the GHMP kinase family. Homoserine kinase subfamily.</text>
</comment>
<dbReference type="NCBIfam" id="NF002288">
    <property type="entry name" value="PRK01212.1-4"/>
    <property type="match status" value="1"/>
</dbReference>
<evidence type="ECO:0000256" key="6">
    <source>
        <dbReference type="ARBA" id="ARBA00022679"/>
    </source>
</evidence>
<dbReference type="GO" id="GO:0004413">
    <property type="term" value="F:homoserine kinase activity"/>
    <property type="evidence" value="ECO:0007669"/>
    <property type="project" value="UniProtKB-UniRule"/>
</dbReference>
<evidence type="ECO:0000256" key="11">
    <source>
        <dbReference type="ARBA" id="ARBA00049375"/>
    </source>
</evidence>
<dbReference type="InterPro" id="IPR013750">
    <property type="entry name" value="GHMP_kinase_C_dom"/>
</dbReference>
<evidence type="ECO:0000256" key="3">
    <source>
        <dbReference type="ARBA" id="ARBA00012078"/>
    </source>
</evidence>
<dbReference type="NCBIfam" id="TIGR00191">
    <property type="entry name" value="thrB"/>
    <property type="match status" value="1"/>
</dbReference>
<keyword evidence="12" id="KW-0963">Cytoplasm</keyword>
<sequence>MNKSIKVFAPATVANVGPGFDVLGFALNDIGDELEVSMTSDDKIRINKIEGYEDLPTDPGQNVVGIAIRALLQELNLDQGFEITIKKRVMPGSGLGSSASSSAAAVYAANVLLGNPFSKRELVKFAMEGERASSGKAHADNVAPSLLGGFTLVRSYGPLDVVSLQYPKNMFATVVHPQIEVKTADSKRILKKEVSLEVAISQWGNVAGLVAGLASGDFDLIGRSLEDHIIEPVRSVLIPGYAGAKHQAMASGALGCSISGSGPSIFALSEGKTTAKKIAKAFEGYYSELNIDHRVYISDINPEGAKVVKVSDSVTGGSRKTEVRSRKVQ</sequence>
<evidence type="ECO:0000256" key="4">
    <source>
        <dbReference type="ARBA" id="ARBA00017858"/>
    </source>
</evidence>
<keyword evidence="7 12" id="KW-0791">Threonine biosynthesis</keyword>
<dbReference type="InterPro" id="IPR020568">
    <property type="entry name" value="Ribosomal_Su5_D2-typ_SF"/>
</dbReference>
<dbReference type="PATRIC" id="fig|1237149.3.peg.3579"/>
<keyword evidence="5 12" id="KW-0028">Amino-acid biosynthesis</keyword>
<dbReference type="eggNOG" id="COG0083">
    <property type="taxonomic scope" value="Bacteria"/>
</dbReference>
<dbReference type="GO" id="GO:0005737">
    <property type="term" value="C:cytoplasm"/>
    <property type="evidence" value="ECO:0007669"/>
    <property type="project" value="UniProtKB-SubCell"/>
</dbReference>
<evidence type="ECO:0000256" key="9">
    <source>
        <dbReference type="ARBA" id="ARBA00022777"/>
    </source>
</evidence>
<dbReference type="Gene3D" id="3.30.70.890">
    <property type="entry name" value="GHMP kinase, C-terminal domain"/>
    <property type="match status" value="1"/>
</dbReference>
<dbReference type="Gene3D" id="3.30.230.10">
    <property type="match status" value="1"/>
</dbReference>
<dbReference type="AlphaFoldDB" id="L8JRY5"/>
<evidence type="ECO:0000256" key="2">
    <source>
        <dbReference type="ARBA" id="ARBA00007370"/>
    </source>
</evidence>
<evidence type="ECO:0000256" key="12">
    <source>
        <dbReference type="HAMAP-Rule" id="MF_00384"/>
    </source>
</evidence>
<keyword evidence="10 12" id="KW-0067">ATP-binding</keyword>
<accession>L8JRY5</accession>
<dbReference type="EMBL" id="AMZN01000055">
    <property type="protein sequence ID" value="ELR70132.1"/>
    <property type="molecule type" value="Genomic_DNA"/>
</dbReference>
<comment type="pathway">
    <text evidence="1 12">Amino-acid biosynthesis; L-threonine biosynthesis; L-threonine from L-aspartate: step 4/5.</text>
</comment>
<comment type="catalytic activity">
    <reaction evidence="11 12">
        <text>L-homoserine + ATP = O-phospho-L-homoserine + ADP + H(+)</text>
        <dbReference type="Rhea" id="RHEA:13985"/>
        <dbReference type="ChEBI" id="CHEBI:15378"/>
        <dbReference type="ChEBI" id="CHEBI:30616"/>
        <dbReference type="ChEBI" id="CHEBI:57476"/>
        <dbReference type="ChEBI" id="CHEBI:57590"/>
        <dbReference type="ChEBI" id="CHEBI:456216"/>
        <dbReference type="EC" id="2.7.1.39"/>
    </reaction>
</comment>
<keyword evidence="8 12" id="KW-0547">Nucleotide-binding</keyword>
<dbReference type="PRINTS" id="PR00958">
    <property type="entry name" value="HOMSERKINASE"/>
</dbReference>
<dbReference type="GO" id="GO:0009088">
    <property type="term" value="P:threonine biosynthetic process"/>
    <property type="evidence" value="ECO:0007669"/>
    <property type="project" value="UniProtKB-UniRule"/>
</dbReference>
<dbReference type="InterPro" id="IPR006204">
    <property type="entry name" value="GHMP_kinase_N_dom"/>
</dbReference>